<comment type="caution">
    <text evidence="2">The sequence shown here is derived from an EMBL/GenBank/DDBJ whole genome shotgun (WGS) entry which is preliminary data.</text>
</comment>
<protein>
    <submittedName>
        <fullName evidence="2">Uncharacterized protein</fullName>
    </submittedName>
</protein>
<keyword evidence="1" id="KW-1133">Transmembrane helix</keyword>
<dbReference type="EMBL" id="CAWYQH010000079">
    <property type="protein sequence ID" value="CAK8680739.1"/>
    <property type="molecule type" value="Genomic_DNA"/>
</dbReference>
<evidence type="ECO:0000256" key="1">
    <source>
        <dbReference type="SAM" id="Phobius"/>
    </source>
</evidence>
<gene>
    <name evidence="2" type="ORF">CVLEPA_LOCUS10994</name>
</gene>
<keyword evidence="1" id="KW-0472">Membrane</keyword>
<sequence length="124" mass="13616">MGSGGYFQAQAEPRYNDLVRGGTCGNTNSEIMRPIKSRFCKKMTYSARRRNEAVQRSHVLNPQSDDTIKMLIIKIVMSVGLTLTLMQLIIELPGSVTSWIQGVDMSPGFIIAGCAAALVYLSKT</sequence>
<feature type="transmembrane region" description="Helical" evidence="1">
    <location>
        <begin position="102"/>
        <end position="121"/>
    </location>
</feature>
<name>A0ABP0FM63_CLALP</name>
<dbReference type="Proteomes" id="UP001642483">
    <property type="component" value="Unassembled WGS sequence"/>
</dbReference>
<organism evidence="2 3">
    <name type="scientific">Clavelina lepadiformis</name>
    <name type="common">Light-bulb sea squirt</name>
    <name type="synonym">Ascidia lepadiformis</name>
    <dbReference type="NCBI Taxonomy" id="159417"/>
    <lineage>
        <taxon>Eukaryota</taxon>
        <taxon>Metazoa</taxon>
        <taxon>Chordata</taxon>
        <taxon>Tunicata</taxon>
        <taxon>Ascidiacea</taxon>
        <taxon>Aplousobranchia</taxon>
        <taxon>Clavelinidae</taxon>
        <taxon>Clavelina</taxon>
    </lineage>
</organism>
<proteinExistence type="predicted"/>
<accession>A0ABP0FM63</accession>
<keyword evidence="3" id="KW-1185">Reference proteome</keyword>
<feature type="transmembrane region" description="Helical" evidence="1">
    <location>
        <begin position="71"/>
        <end position="90"/>
    </location>
</feature>
<reference evidence="2 3" key="1">
    <citation type="submission" date="2024-02" db="EMBL/GenBank/DDBJ databases">
        <authorList>
            <person name="Daric V."/>
            <person name="Darras S."/>
        </authorList>
    </citation>
    <scope>NUCLEOTIDE SEQUENCE [LARGE SCALE GENOMIC DNA]</scope>
</reference>
<evidence type="ECO:0000313" key="3">
    <source>
        <dbReference type="Proteomes" id="UP001642483"/>
    </source>
</evidence>
<evidence type="ECO:0000313" key="2">
    <source>
        <dbReference type="EMBL" id="CAK8680739.1"/>
    </source>
</evidence>
<keyword evidence="1" id="KW-0812">Transmembrane</keyword>